<feature type="region of interest" description="Disordered" evidence="1">
    <location>
        <begin position="140"/>
        <end position="172"/>
    </location>
</feature>
<feature type="chain" id="PRO_5024337796" evidence="2">
    <location>
        <begin position="24"/>
        <end position="262"/>
    </location>
</feature>
<sequence length="262" mass="28535">MSLFHRVIDALIGLFMLVNSCLKRRERDHRNKGTTHFATQVYLDAECGYSSFGVDHKNLTLKLPPPALIHDGTLGRCSLVPLPCSPTSLGLPNGASTPVSPDTSCFTIDQDYICMAGADLAYLNILLSAFILEKDSQALHDHTRRRKRRRKRTPPSSLGRSSRPKNPSPLRQEATHYFLSVTRRCSSPPPDLNLQADADTPTSTPSSSCSTATTAQICDADNTSSDEDFATILPSLSSGSSVFRFDASGNFADMNALTFASH</sequence>
<evidence type="ECO:0000313" key="3">
    <source>
        <dbReference type="EMBL" id="EIW77838.1"/>
    </source>
</evidence>
<evidence type="ECO:0000256" key="2">
    <source>
        <dbReference type="SAM" id="SignalP"/>
    </source>
</evidence>
<keyword evidence="2" id="KW-0732">Signal</keyword>
<gene>
    <name evidence="3" type="ORF">CONPUDRAFT_157021</name>
</gene>
<reference evidence="4" key="1">
    <citation type="journal article" date="2012" name="Science">
        <title>The Paleozoic origin of enzymatic lignin decomposition reconstructed from 31 fungal genomes.</title>
        <authorList>
            <person name="Floudas D."/>
            <person name="Binder M."/>
            <person name="Riley R."/>
            <person name="Barry K."/>
            <person name="Blanchette R.A."/>
            <person name="Henrissat B."/>
            <person name="Martinez A.T."/>
            <person name="Otillar R."/>
            <person name="Spatafora J.W."/>
            <person name="Yadav J.S."/>
            <person name="Aerts A."/>
            <person name="Benoit I."/>
            <person name="Boyd A."/>
            <person name="Carlson A."/>
            <person name="Copeland A."/>
            <person name="Coutinho P.M."/>
            <person name="de Vries R.P."/>
            <person name="Ferreira P."/>
            <person name="Findley K."/>
            <person name="Foster B."/>
            <person name="Gaskell J."/>
            <person name="Glotzer D."/>
            <person name="Gorecki P."/>
            <person name="Heitman J."/>
            <person name="Hesse C."/>
            <person name="Hori C."/>
            <person name="Igarashi K."/>
            <person name="Jurgens J.A."/>
            <person name="Kallen N."/>
            <person name="Kersten P."/>
            <person name="Kohler A."/>
            <person name="Kuees U."/>
            <person name="Kumar T.K.A."/>
            <person name="Kuo A."/>
            <person name="LaButti K."/>
            <person name="Larrondo L.F."/>
            <person name="Lindquist E."/>
            <person name="Ling A."/>
            <person name="Lombard V."/>
            <person name="Lucas S."/>
            <person name="Lundell T."/>
            <person name="Martin R."/>
            <person name="McLaughlin D.J."/>
            <person name="Morgenstern I."/>
            <person name="Morin E."/>
            <person name="Murat C."/>
            <person name="Nagy L.G."/>
            <person name="Nolan M."/>
            <person name="Ohm R.A."/>
            <person name="Patyshakuliyeva A."/>
            <person name="Rokas A."/>
            <person name="Ruiz-Duenas F.J."/>
            <person name="Sabat G."/>
            <person name="Salamov A."/>
            <person name="Samejima M."/>
            <person name="Schmutz J."/>
            <person name="Slot J.C."/>
            <person name="St John F."/>
            <person name="Stenlid J."/>
            <person name="Sun H."/>
            <person name="Sun S."/>
            <person name="Syed K."/>
            <person name="Tsang A."/>
            <person name="Wiebenga A."/>
            <person name="Young D."/>
            <person name="Pisabarro A."/>
            <person name="Eastwood D.C."/>
            <person name="Martin F."/>
            <person name="Cullen D."/>
            <person name="Grigoriev I.V."/>
            <person name="Hibbett D.S."/>
        </authorList>
    </citation>
    <scope>NUCLEOTIDE SEQUENCE [LARGE SCALE GENOMIC DNA]</scope>
    <source>
        <strain evidence="4">RWD-64-598 SS2</strain>
    </source>
</reference>
<feature type="compositionally biased region" description="Low complexity" evidence="1">
    <location>
        <begin position="196"/>
        <end position="212"/>
    </location>
</feature>
<dbReference type="GeneID" id="19203689"/>
<protein>
    <submittedName>
        <fullName evidence="3">Uncharacterized protein</fullName>
    </submittedName>
</protein>
<feature type="region of interest" description="Disordered" evidence="1">
    <location>
        <begin position="189"/>
        <end position="212"/>
    </location>
</feature>
<dbReference type="Proteomes" id="UP000053558">
    <property type="component" value="Unassembled WGS sequence"/>
</dbReference>
<dbReference type="KEGG" id="cput:CONPUDRAFT_157021"/>
<dbReference type="EMBL" id="JH711583">
    <property type="protein sequence ID" value="EIW77838.1"/>
    <property type="molecule type" value="Genomic_DNA"/>
</dbReference>
<proteinExistence type="predicted"/>
<dbReference type="AlphaFoldDB" id="A0A5M3MF29"/>
<keyword evidence="4" id="KW-1185">Reference proteome</keyword>
<feature type="signal peptide" evidence="2">
    <location>
        <begin position="1"/>
        <end position="23"/>
    </location>
</feature>
<evidence type="ECO:0000313" key="4">
    <source>
        <dbReference type="Proteomes" id="UP000053558"/>
    </source>
</evidence>
<feature type="compositionally biased region" description="Basic residues" evidence="1">
    <location>
        <begin position="142"/>
        <end position="153"/>
    </location>
</feature>
<comment type="caution">
    <text evidence="3">The sequence shown here is derived from an EMBL/GenBank/DDBJ whole genome shotgun (WGS) entry which is preliminary data.</text>
</comment>
<accession>A0A5M3MF29</accession>
<dbReference type="RefSeq" id="XP_007772159.1">
    <property type="nucleotide sequence ID" value="XM_007773969.1"/>
</dbReference>
<evidence type="ECO:0000256" key="1">
    <source>
        <dbReference type="SAM" id="MobiDB-lite"/>
    </source>
</evidence>
<organism evidence="3 4">
    <name type="scientific">Coniophora puteana (strain RWD-64-598)</name>
    <name type="common">Brown rot fungus</name>
    <dbReference type="NCBI Taxonomy" id="741705"/>
    <lineage>
        <taxon>Eukaryota</taxon>
        <taxon>Fungi</taxon>
        <taxon>Dikarya</taxon>
        <taxon>Basidiomycota</taxon>
        <taxon>Agaricomycotina</taxon>
        <taxon>Agaricomycetes</taxon>
        <taxon>Agaricomycetidae</taxon>
        <taxon>Boletales</taxon>
        <taxon>Coniophorineae</taxon>
        <taxon>Coniophoraceae</taxon>
        <taxon>Coniophora</taxon>
    </lineage>
</organism>
<name>A0A5M3MF29_CONPW</name>